<feature type="compositionally biased region" description="Polar residues" evidence="1">
    <location>
        <begin position="18"/>
        <end position="33"/>
    </location>
</feature>
<dbReference type="CDD" id="cd09076">
    <property type="entry name" value="L1-EN"/>
    <property type="match status" value="1"/>
</dbReference>
<keyword evidence="3" id="KW-1185">Reference proteome</keyword>
<feature type="domain" description="Endonuclease/exonuclease/phosphatase" evidence="2">
    <location>
        <begin position="52"/>
        <end position="282"/>
    </location>
</feature>
<dbReference type="GeneID" id="106012734"/>
<dbReference type="PANTHER" id="PTHR23227:SF67">
    <property type="entry name" value="CRANIOFACIAL DEVELOPMENT PROTEIN 2-LIKE"/>
    <property type="match status" value="1"/>
</dbReference>
<gene>
    <name evidence="4" type="primary">LOC106012734</name>
</gene>
<feature type="non-terminal residue" evidence="4">
    <location>
        <position position="355"/>
    </location>
</feature>
<name>A0ABM1A6V5_APLCA</name>
<reference evidence="4" key="1">
    <citation type="submission" date="2025-08" db="UniProtKB">
        <authorList>
            <consortium name="RefSeq"/>
        </authorList>
    </citation>
    <scope>IDENTIFICATION</scope>
</reference>
<dbReference type="RefSeq" id="XP_012941986.1">
    <property type="nucleotide sequence ID" value="XM_013086532.1"/>
</dbReference>
<evidence type="ECO:0000259" key="2">
    <source>
        <dbReference type="Pfam" id="PF03372"/>
    </source>
</evidence>
<dbReference type="InterPro" id="IPR005135">
    <property type="entry name" value="Endo/exonuclease/phosphatase"/>
</dbReference>
<feature type="region of interest" description="Disordered" evidence="1">
    <location>
        <begin position="1"/>
        <end position="52"/>
    </location>
</feature>
<dbReference type="PANTHER" id="PTHR23227">
    <property type="entry name" value="BUCENTAUR RELATED"/>
    <property type="match status" value="1"/>
</dbReference>
<feature type="compositionally biased region" description="Basic and acidic residues" evidence="1">
    <location>
        <begin position="1"/>
        <end position="17"/>
    </location>
</feature>
<accession>A0ABM1A6V5</accession>
<dbReference type="Gene3D" id="3.60.10.10">
    <property type="entry name" value="Endonuclease/exonuclease/phosphatase"/>
    <property type="match status" value="1"/>
</dbReference>
<dbReference type="Proteomes" id="UP000694888">
    <property type="component" value="Unplaced"/>
</dbReference>
<evidence type="ECO:0000313" key="4">
    <source>
        <dbReference type="RefSeq" id="XP_012941986.1"/>
    </source>
</evidence>
<evidence type="ECO:0000256" key="1">
    <source>
        <dbReference type="SAM" id="MobiDB-lite"/>
    </source>
</evidence>
<dbReference type="InterPro" id="IPR027124">
    <property type="entry name" value="Swc5/CFDP1/2"/>
</dbReference>
<evidence type="ECO:0000313" key="3">
    <source>
        <dbReference type="Proteomes" id="UP000694888"/>
    </source>
</evidence>
<proteinExistence type="predicted"/>
<dbReference type="SUPFAM" id="SSF56219">
    <property type="entry name" value="DNase I-like"/>
    <property type="match status" value="1"/>
</dbReference>
<dbReference type="Pfam" id="PF03372">
    <property type="entry name" value="Exo_endo_phos"/>
    <property type="match status" value="1"/>
</dbReference>
<protein>
    <submittedName>
        <fullName evidence="4">Craniofacial development protein 2</fullName>
    </submittedName>
</protein>
<dbReference type="InterPro" id="IPR036691">
    <property type="entry name" value="Endo/exonu/phosph_ase_sf"/>
</dbReference>
<organism evidence="3 4">
    <name type="scientific">Aplysia californica</name>
    <name type="common">California sea hare</name>
    <dbReference type="NCBI Taxonomy" id="6500"/>
    <lineage>
        <taxon>Eukaryota</taxon>
        <taxon>Metazoa</taxon>
        <taxon>Spiralia</taxon>
        <taxon>Lophotrochozoa</taxon>
        <taxon>Mollusca</taxon>
        <taxon>Gastropoda</taxon>
        <taxon>Heterobranchia</taxon>
        <taxon>Euthyneura</taxon>
        <taxon>Tectipleura</taxon>
        <taxon>Aplysiida</taxon>
        <taxon>Aplysioidea</taxon>
        <taxon>Aplysiidae</taxon>
        <taxon>Aplysia</taxon>
    </lineage>
</organism>
<sequence>MDHITSINKDKDVKGSSERTASSGRVSHAQQVTPDRHQDTAHKRKNQTRNTATWNVRTLLEKGKLDNIKKEMKRMNVNIMGLCEVRWTGAGRILSDSNNIIYSRGDKHERGVAVILDMPTSKTLKGYLTISDRVMLVRLKGSPFDTTIIQAYAPTSESTEDEIEKFYDEINQAKTHCKSQDIVIVMGDFNAKVGAIRHEDIVGPYGLGNRNERGEKLIEWAILNDMIIGNTWYEQPPRRLWTWKSPGDSARNQIDYIMIKKRYKNGMLNVKTRPGADCYSDHVPVVGKFRIRLKKTHMSKKKNMKLNMALLQSNKEIQDKFRKTVQNKFCPLEEIQDIEQQWEQLKTTINEAAKD</sequence>